<dbReference type="Pfam" id="PF13517">
    <property type="entry name" value="FG-GAP_3"/>
    <property type="match status" value="1"/>
</dbReference>
<dbReference type="EMBL" id="CP000473">
    <property type="protein sequence ID" value="ABJ82921.1"/>
    <property type="molecule type" value="Genomic_DNA"/>
</dbReference>
<dbReference type="AlphaFoldDB" id="Q026Z2"/>
<evidence type="ECO:0008006" key="3">
    <source>
        <dbReference type="Google" id="ProtNLM"/>
    </source>
</evidence>
<dbReference type="InterPro" id="IPR013517">
    <property type="entry name" value="FG-GAP"/>
</dbReference>
<evidence type="ECO:0000313" key="2">
    <source>
        <dbReference type="EMBL" id="ABJ82921.1"/>
    </source>
</evidence>
<organism evidence="2">
    <name type="scientific">Solibacter usitatus (strain Ellin6076)</name>
    <dbReference type="NCBI Taxonomy" id="234267"/>
    <lineage>
        <taxon>Bacteria</taxon>
        <taxon>Pseudomonadati</taxon>
        <taxon>Acidobacteriota</taxon>
        <taxon>Terriglobia</taxon>
        <taxon>Bryobacterales</taxon>
        <taxon>Solibacteraceae</taxon>
        <taxon>Candidatus Solibacter</taxon>
    </lineage>
</organism>
<dbReference type="STRING" id="234267.Acid_1931"/>
<dbReference type="InterPro" id="IPR028994">
    <property type="entry name" value="Integrin_alpha_N"/>
</dbReference>
<dbReference type="KEGG" id="sus:Acid_1931"/>
<dbReference type="SUPFAM" id="SSF69318">
    <property type="entry name" value="Integrin alpha N-terminal domain"/>
    <property type="match status" value="1"/>
</dbReference>
<keyword evidence="1" id="KW-0732">Signal</keyword>
<proteinExistence type="predicted"/>
<sequence>MLQLERHRGALRSPGPAVWRTAAHRNNGDGTFTDASAESGVTASKGSYMMIAVATDFDNDGWPDLYVACDSMWSFMFHDNRNGHIRGNRPHQSGIVSTISGRKIALYFTGRQHAGENLADFMKQRAPDLSASIGCAMGCRETRRNYRREWRSCLPTAWRMEGDSLWK</sequence>
<gene>
    <name evidence="2" type="ordered locus">Acid_1931</name>
</gene>
<protein>
    <recommendedName>
        <fullName evidence="3">FG-GAP repeat protein</fullName>
    </recommendedName>
</protein>
<dbReference type="HOGENOM" id="CLU_1593460_0_0_0"/>
<accession>Q026Z2</accession>
<name>Q026Z2_SOLUE</name>
<dbReference type="InParanoid" id="Q026Z2"/>
<reference evidence="2" key="1">
    <citation type="submission" date="2006-10" db="EMBL/GenBank/DDBJ databases">
        <title>Complete sequence of Solibacter usitatus Ellin6076.</title>
        <authorList>
            <consortium name="US DOE Joint Genome Institute"/>
            <person name="Copeland A."/>
            <person name="Lucas S."/>
            <person name="Lapidus A."/>
            <person name="Barry K."/>
            <person name="Detter J.C."/>
            <person name="Glavina del Rio T."/>
            <person name="Hammon N."/>
            <person name="Israni S."/>
            <person name="Dalin E."/>
            <person name="Tice H."/>
            <person name="Pitluck S."/>
            <person name="Thompson L.S."/>
            <person name="Brettin T."/>
            <person name="Bruce D."/>
            <person name="Han C."/>
            <person name="Tapia R."/>
            <person name="Gilna P."/>
            <person name="Schmutz J."/>
            <person name="Larimer F."/>
            <person name="Land M."/>
            <person name="Hauser L."/>
            <person name="Kyrpides N."/>
            <person name="Mikhailova N."/>
            <person name="Janssen P.H."/>
            <person name="Kuske C.R."/>
            <person name="Richardson P."/>
        </authorList>
    </citation>
    <scope>NUCLEOTIDE SEQUENCE</scope>
    <source>
        <strain evidence="2">Ellin6076</strain>
    </source>
</reference>
<evidence type="ECO:0000256" key="1">
    <source>
        <dbReference type="ARBA" id="ARBA00022729"/>
    </source>
</evidence>